<gene>
    <name evidence="1" type="ORF">KPL71_001596</name>
</gene>
<evidence type="ECO:0000313" key="2">
    <source>
        <dbReference type="Proteomes" id="UP000829398"/>
    </source>
</evidence>
<name>A0ACB8NZM7_CITSI</name>
<accession>A0ACB8NZM7</accession>
<sequence>MTAPKVDLENFNGKNDFNMLKVKMEALLITQGLGEAIEPITKKEGYEGPSSKSPEITAEIDKNARSTIILSLSDSVIREVAKERTMAELWAKLENLYMTKSLANMLYIKKMMFSLKMAEGSSLEEHIDEFNKVYDTLETIDEGLNDEGKALLLINSLPQSYSNFVDALMYGRQTLSLDEVKTALNTRGLQEKQVNMESREGLTVRGRNDKNEGKKKKQGKGKNKNKNLKCFQCHKERHFKKDCPEKKQKKKKQNRDVAIVEDEGYESAGVCVATNEVQRECGKLRILNGSTLIMKGKRKNGVYVLDVEVVTGESSVSVKANADNTRLWHLRLRHISLKGLKELEKQSVFRADKIEELDFCEDCVRGKSTRASFKKSVHKTKSILDYVQSVGTFIGKKLKVLRTDNELEYCNKMFDKFCSKEGIARHRIVRLTPQQNGLAGRMNMTLMEKVRCMMIQSELPKRLQAETLLTACMLVNLSPSSALDFKIPYEKWCGKPAYYNKLKVFDCTAYAHANQGKLAPRALKGLFIGYPKGVKGDTIWCTDLSPPKCIVSRDVVFNEQMVHSEKKPVENAEPQNKTDDVIQFEVEHPTMKMFGDASNSDEKVVGDGDTSSEYPRPHTEDYHLAKDREKRVIRPPKRFGYADLIAYALATSRDIDEEEPMSYKEAIQSSYKTDWQQTMDEEMSSLYKSNTWELNLGDLKLAMTVVYDMELDQLDVKTIFLHGILQEEILMVQPEGYVDPERPAHVCLLKKSLYGLKQSPRQWYLRFDEFITTNGFKRCSFDCCVYYKLLKTHHYIYLLLYVDDMLIACKINDDIKALKELLSLEFDMKDLGHAKKILGMDIRRNKKEGTMSLSQGSFVKKIVKTFGMSTCKFVMTPLASHFKLSNLQCAKTDDERHEMTKFPYANVVGCMMYAMVLTRLDISYALSIVNRYMATPGKEHWQAVKWILRYLNGTKKLGLLYGRSERRSGGLWGYVDSDFTGDNDRRRSLIGYLFMLNGCIISWKASLQHVVALSTTEAEYTAATEAVKEALWLKGMIEEFGPLESSAAHVLNWECFWVVINSAVEADSGVTNRGGFRGF</sequence>
<keyword evidence="2" id="KW-1185">Reference proteome</keyword>
<dbReference type="Proteomes" id="UP000829398">
    <property type="component" value="Chromosome 1"/>
</dbReference>
<proteinExistence type="predicted"/>
<protein>
    <submittedName>
        <fullName evidence="1">Uncharacterized protein</fullName>
    </submittedName>
</protein>
<comment type="caution">
    <text evidence="1">The sequence shown here is derived from an EMBL/GenBank/DDBJ whole genome shotgun (WGS) entry which is preliminary data.</text>
</comment>
<reference evidence="2" key="1">
    <citation type="journal article" date="2023" name="Hortic. Res.">
        <title>A chromosome-level phased genome enabling allele-level studies in sweet orange: a case study on citrus Huanglongbing tolerance.</title>
        <authorList>
            <person name="Wu B."/>
            <person name="Yu Q."/>
            <person name="Deng Z."/>
            <person name="Duan Y."/>
            <person name="Luo F."/>
            <person name="Gmitter F. Jr."/>
        </authorList>
    </citation>
    <scope>NUCLEOTIDE SEQUENCE [LARGE SCALE GENOMIC DNA]</scope>
    <source>
        <strain evidence="2">cv. Valencia</strain>
    </source>
</reference>
<dbReference type="EMBL" id="CM039170">
    <property type="protein sequence ID" value="KAH9802970.1"/>
    <property type="molecule type" value="Genomic_DNA"/>
</dbReference>
<evidence type="ECO:0000313" key="1">
    <source>
        <dbReference type="EMBL" id="KAH9802970.1"/>
    </source>
</evidence>
<organism evidence="1 2">
    <name type="scientific">Citrus sinensis</name>
    <name type="common">Sweet orange</name>
    <name type="synonym">Citrus aurantium var. sinensis</name>
    <dbReference type="NCBI Taxonomy" id="2711"/>
    <lineage>
        <taxon>Eukaryota</taxon>
        <taxon>Viridiplantae</taxon>
        <taxon>Streptophyta</taxon>
        <taxon>Embryophyta</taxon>
        <taxon>Tracheophyta</taxon>
        <taxon>Spermatophyta</taxon>
        <taxon>Magnoliopsida</taxon>
        <taxon>eudicotyledons</taxon>
        <taxon>Gunneridae</taxon>
        <taxon>Pentapetalae</taxon>
        <taxon>rosids</taxon>
        <taxon>malvids</taxon>
        <taxon>Sapindales</taxon>
        <taxon>Rutaceae</taxon>
        <taxon>Aurantioideae</taxon>
        <taxon>Citrus</taxon>
    </lineage>
</organism>